<reference evidence="1 2" key="1">
    <citation type="submission" date="2019-10" db="EMBL/GenBank/DDBJ databases">
        <title>Whole genome shotgun sequence of Acrocarpospora corrugata NBRC 13972.</title>
        <authorList>
            <person name="Ichikawa N."/>
            <person name="Kimura A."/>
            <person name="Kitahashi Y."/>
            <person name="Komaki H."/>
            <person name="Oguchi A."/>
        </authorList>
    </citation>
    <scope>NUCLEOTIDE SEQUENCE [LARGE SCALE GENOMIC DNA]</scope>
    <source>
        <strain evidence="1 2">NBRC 13972</strain>
    </source>
</reference>
<dbReference type="Pfam" id="PF13289">
    <property type="entry name" value="SIR2_2"/>
    <property type="match status" value="1"/>
</dbReference>
<comment type="caution">
    <text evidence="1">The sequence shown here is derived from an EMBL/GenBank/DDBJ whole genome shotgun (WGS) entry which is preliminary data.</text>
</comment>
<sequence>MKELDWQRLVYGLESGDCTPFLGAGMCSGILPTGRELSLEWAARVRYPFDDRTSLPEVMDFAAIDAGDPVFVKQQVLERLDGCGVPDFDDPGEPHALLARFPLAVYITTNYDRFMSQALTKRGKHPKSVICPWYLNSADIAARVDDDLRPYKEEPVVFHLHGSADEARSLVISRSDYVSFLINLSKDYAADGRKLVPVAIRPWLTDRPLLFIGYSLQDWTFNVLFQGLRQTLSEVHLRRHVSVQLPPPDLPPRRRRQAQKYLTEYFDRWKITIYWGTVNDFCAELRLRMGWG</sequence>
<evidence type="ECO:0000313" key="1">
    <source>
        <dbReference type="EMBL" id="GES02493.1"/>
    </source>
</evidence>
<dbReference type="SUPFAM" id="SSF52467">
    <property type="entry name" value="DHS-like NAD/FAD-binding domain"/>
    <property type="match status" value="1"/>
</dbReference>
<name>A0A5M3W5E4_9ACTN</name>
<keyword evidence="2" id="KW-1185">Reference proteome</keyword>
<protein>
    <submittedName>
        <fullName evidence="1">Uncharacterized protein</fullName>
    </submittedName>
</protein>
<dbReference type="Proteomes" id="UP000334990">
    <property type="component" value="Unassembled WGS sequence"/>
</dbReference>
<accession>A0A5M3W5E4</accession>
<dbReference type="EMBL" id="BLAD01000059">
    <property type="protein sequence ID" value="GES02493.1"/>
    <property type="molecule type" value="Genomic_DNA"/>
</dbReference>
<organism evidence="1 2">
    <name type="scientific">Acrocarpospora corrugata</name>
    <dbReference type="NCBI Taxonomy" id="35763"/>
    <lineage>
        <taxon>Bacteria</taxon>
        <taxon>Bacillati</taxon>
        <taxon>Actinomycetota</taxon>
        <taxon>Actinomycetes</taxon>
        <taxon>Streptosporangiales</taxon>
        <taxon>Streptosporangiaceae</taxon>
        <taxon>Acrocarpospora</taxon>
    </lineage>
</organism>
<evidence type="ECO:0000313" key="2">
    <source>
        <dbReference type="Proteomes" id="UP000334990"/>
    </source>
</evidence>
<gene>
    <name evidence="1" type="ORF">Acor_45590</name>
</gene>
<proteinExistence type="predicted"/>
<dbReference type="InterPro" id="IPR029035">
    <property type="entry name" value="DHS-like_NAD/FAD-binding_dom"/>
</dbReference>
<dbReference type="AlphaFoldDB" id="A0A5M3W5E4"/>
<dbReference type="OrthoDB" id="3676657at2"/>
<dbReference type="RefSeq" id="WP_155338717.1">
    <property type="nucleotide sequence ID" value="NZ_BAAABN010000077.1"/>
</dbReference>